<organism evidence="1 2">
    <name type="scientific">Escherichia phage IME08</name>
    <dbReference type="NCBI Taxonomy" id="698728"/>
    <lineage>
        <taxon>Viruses</taxon>
        <taxon>Duplodnaviria</taxon>
        <taxon>Heunggongvirae</taxon>
        <taxon>Uroviricota</taxon>
        <taxon>Caudoviricetes</taxon>
        <taxon>Pantevenvirales</taxon>
        <taxon>Straboviridae</taxon>
        <taxon>Tevenvirinae</taxon>
        <taxon>Dhakavirus</taxon>
        <taxon>Dhakavirus ime08</taxon>
    </lineage>
</organism>
<keyword evidence="2" id="KW-1185">Reference proteome</keyword>
<name>D7RME0_9CAUD</name>
<evidence type="ECO:0000313" key="2">
    <source>
        <dbReference type="Proteomes" id="UP000201129"/>
    </source>
</evidence>
<evidence type="ECO:0000313" key="1">
    <source>
        <dbReference type="EMBL" id="ADI55456.1"/>
    </source>
</evidence>
<dbReference type="KEGG" id="vg:9384607"/>
<reference evidence="1 2" key="1">
    <citation type="journal article" date="2011" name="Arch. Virol.">
        <title>The complete genome sequence of a novel T4-like bacteriophage, IME08.</title>
        <authorList>
            <person name="Jiang H."/>
            <person name="Jiang X."/>
            <person name="Wang S."/>
            <person name="Li C."/>
            <person name="Chen B."/>
            <person name="An X."/>
            <person name="Mi Z."/>
            <person name="Chen J."/>
            <person name="Tong Y."/>
        </authorList>
    </citation>
    <scope>NUCLEOTIDE SEQUENCE [LARGE SCALE GENOMIC DNA]</scope>
</reference>
<dbReference type="RefSeq" id="YP_003734277.1">
    <property type="nucleotide sequence ID" value="NC_014260.1"/>
</dbReference>
<dbReference type="GeneID" id="9384607"/>
<sequence length="133" mass="15156">MMNIEDKEMQELYNSLTPEQQKAAKELEKALTFNLAKTDWAAMYEEKTRLELEAAERNEWIVETKISDGGCSVEVSAVVKGTHGEKSWGWHNETNKYIVLSTSKTYGQRAPVSKAIIKQAQWEANEICLAKMK</sequence>
<accession>D7RME0</accession>
<protein>
    <submittedName>
        <fullName evidence="1">Uncharacterized protein</fullName>
    </submittedName>
</protein>
<reference evidence="1 2" key="2">
    <citation type="journal article" date="2011" name="Virol. J.">
        <title>Sequence characteristics of T4-like bacteriophage IME08 benome termini revealed by high throughput sequencing.</title>
        <authorList>
            <person name="Jiang X."/>
            <person name="Jiang H."/>
            <person name="Li C."/>
            <person name="Wang S."/>
            <person name="Mi Z."/>
            <person name="An X."/>
            <person name="Chen J."/>
            <person name="Tong Y."/>
        </authorList>
    </citation>
    <scope>NUCLEOTIDE SEQUENCE [LARGE SCALE GENOMIC DNA]</scope>
</reference>
<dbReference type="OrthoDB" id="20805at10239"/>
<proteinExistence type="predicted"/>
<dbReference type="Proteomes" id="UP000201129">
    <property type="component" value="Segment"/>
</dbReference>
<dbReference type="EMBL" id="HM071924">
    <property type="protein sequence ID" value="ADI55456.1"/>
    <property type="molecule type" value="Genomic_DNA"/>
</dbReference>